<accession>A0A9E8AAG5</accession>
<keyword evidence="3" id="KW-0548">Nucleotidyltransferase</keyword>
<reference evidence="4" key="1">
    <citation type="submission" date="2022-05" db="EMBL/GenBank/DDBJ databases">
        <authorList>
            <person name="Cao W."/>
            <person name="Jia N."/>
            <person name="Lam T.T.-Y."/>
            <person name="Ni X."/>
            <person name="Liu J."/>
        </authorList>
    </citation>
    <scope>NUCLEOTIDE SEQUENCE</scope>
    <source>
        <strain evidence="4">TIGMIC 2</strain>
    </source>
</reference>
<evidence type="ECO:0000256" key="3">
    <source>
        <dbReference type="ARBA" id="ARBA00022695"/>
    </source>
</evidence>
<keyword evidence="1 4" id="KW-0696">RNA-directed RNA polymerase</keyword>
<dbReference type="SUPFAM" id="SSF56672">
    <property type="entry name" value="DNA/RNA polymerases"/>
    <property type="match status" value="1"/>
</dbReference>
<evidence type="ECO:0000256" key="1">
    <source>
        <dbReference type="ARBA" id="ARBA00022484"/>
    </source>
</evidence>
<organism evidence="4">
    <name type="scientific">Huanggang Botou tick virus 1</name>
    <dbReference type="NCBI Taxonomy" id="2972073"/>
    <lineage>
        <taxon>Viruses</taxon>
        <taxon>Riboviria</taxon>
        <taxon>Orthornavirae</taxon>
        <taxon>Lenarviricota</taxon>
        <taxon>Miaviricetes</taxon>
        <taxon>Ourlivirales</taxon>
        <taxon>Botourmiaviridae</taxon>
    </lineage>
</organism>
<sequence>MDQASRLECGETPTSIVRSLKSEPFLVGSGCEHVYRCRLSQVRQLRSFRRVVAGLSASTGSDLSSFTKRLPKIPRKSIFLRYYDGVSFWLAINSLTKEMVNLSPAGVRKYLPKKASLEARHSLSFSLSLLGKSLHGPCECFSEYSRLGAKHESSVQRPDNVKPEYLGFVRQCAKRFFKKGWDSSYVSSATSSVVSSNACFTRIRKTFGPLRDYKSQAEYLSYVMGDRDFDPVPRARFSEVLSAGKVRPLTITSSNYEVLRPLHKTLYNYISRCPWLLRGSPTPESFGFLEESGHFVSVDFESATDNLSVNCAEAILGVALCQSRSIPSSVRSFALSSLRPTISYGYDISCDGSVFNLTDRTVELSMGQMMGSLLSFPLLCLQTFFFYLWSAGYTNLSGRELRAFAGCSVNGDDLVFKTENPSLFFDAASETCSVINKKKTGVSPRFFNINSTLFRYKAGKCRSVPFLRPKQFDIDTPVSLGQKVREATRWLSPKSSLARLSFEFLMTRAAKVVKASGWSFFKCGFSGQKQESWLKRKGFIRREASLFLNNPNETPVPVYTDPLAEPMVPLPAEWSSFSPFLEELTMIYNAWARFEKDLPPVREPFNLEKEVRLDRFDLDAALRRFSKLKSKAARMGYPTTSNFPVFVRDVRYRSLKQVQRAVSRRLIEQRVSHELVPTGLLKLLGNFKFKLLSCSSTKTLFVHRVVLERVAQIFSRCAGSVCS</sequence>
<protein>
    <submittedName>
        <fullName evidence="4">RNA-dependent RNA polymerase</fullName>
    </submittedName>
</protein>
<proteinExistence type="predicted"/>
<evidence type="ECO:0000313" key="4">
    <source>
        <dbReference type="EMBL" id="UYL95451.1"/>
    </source>
</evidence>
<dbReference type="GO" id="GO:0003968">
    <property type="term" value="F:RNA-directed RNA polymerase activity"/>
    <property type="evidence" value="ECO:0007669"/>
    <property type="project" value="UniProtKB-KW"/>
</dbReference>
<dbReference type="EMBL" id="ON746363">
    <property type="protein sequence ID" value="UYL95451.1"/>
    <property type="molecule type" value="Genomic_RNA"/>
</dbReference>
<dbReference type="InterPro" id="IPR043502">
    <property type="entry name" value="DNA/RNA_pol_sf"/>
</dbReference>
<evidence type="ECO:0000256" key="2">
    <source>
        <dbReference type="ARBA" id="ARBA00022679"/>
    </source>
</evidence>
<name>A0A9E8AAG5_9VIRU</name>
<keyword evidence="2" id="KW-0808">Transferase</keyword>